<evidence type="ECO:0000313" key="3">
    <source>
        <dbReference type="Proteomes" id="UP000578531"/>
    </source>
</evidence>
<protein>
    <recommendedName>
        <fullName evidence="4">AB hydrolase-1 domain-containing protein</fullName>
    </recommendedName>
</protein>
<dbReference type="PANTHER" id="PTHR37471">
    <property type="entry name" value="UNNAMED PRODUCT"/>
    <property type="match status" value="1"/>
</dbReference>
<dbReference type="SUPFAM" id="SSF53474">
    <property type="entry name" value="alpha/beta-Hydrolases"/>
    <property type="match status" value="1"/>
</dbReference>
<organism evidence="2 3">
    <name type="scientific">Letharia columbiana</name>
    <dbReference type="NCBI Taxonomy" id="112416"/>
    <lineage>
        <taxon>Eukaryota</taxon>
        <taxon>Fungi</taxon>
        <taxon>Dikarya</taxon>
        <taxon>Ascomycota</taxon>
        <taxon>Pezizomycotina</taxon>
        <taxon>Lecanoromycetes</taxon>
        <taxon>OSLEUM clade</taxon>
        <taxon>Lecanoromycetidae</taxon>
        <taxon>Lecanorales</taxon>
        <taxon>Lecanorineae</taxon>
        <taxon>Parmeliaceae</taxon>
        <taxon>Letharia</taxon>
    </lineage>
</organism>
<reference evidence="2 3" key="1">
    <citation type="journal article" date="2020" name="Genomics">
        <title>Complete, high-quality genomes from long-read metagenomic sequencing of two wolf lichen thalli reveals enigmatic genome architecture.</title>
        <authorList>
            <person name="McKenzie S.K."/>
            <person name="Walston R.F."/>
            <person name="Allen J.L."/>
        </authorList>
    </citation>
    <scope>NUCLEOTIDE SEQUENCE [LARGE SCALE GENOMIC DNA]</scope>
    <source>
        <strain evidence="2">WasteWater2</strain>
    </source>
</reference>
<keyword evidence="1" id="KW-0812">Transmembrane</keyword>
<dbReference type="InterPro" id="IPR029058">
    <property type="entry name" value="AB_hydrolase_fold"/>
</dbReference>
<dbReference type="GeneID" id="59282464"/>
<evidence type="ECO:0008006" key="4">
    <source>
        <dbReference type="Google" id="ProtNLM"/>
    </source>
</evidence>
<proteinExistence type="predicted"/>
<evidence type="ECO:0000256" key="1">
    <source>
        <dbReference type="SAM" id="Phobius"/>
    </source>
</evidence>
<comment type="caution">
    <text evidence="2">The sequence shown here is derived from an EMBL/GenBank/DDBJ whole genome shotgun (WGS) entry which is preliminary data.</text>
</comment>
<feature type="transmembrane region" description="Helical" evidence="1">
    <location>
        <begin position="12"/>
        <end position="35"/>
    </location>
</feature>
<sequence>MINNSPASYAFIRACIFFLHYIAPLSAVYCMAVLLLRPSTYRVPLVLEIWAIAETAFFALIYVPRTIVLQRAATHPELLPREQRRELFKLCLDTVEDPEKYLSGWMRGAPASEIKRENVKELFCWAFLNKKDHGPEDDDELEEYADETELCLGRRLEPGRGNAVSLRVTVDRFQSLHRSLLWYFCVFFVDTITFSSLIWNSFHFHSLPFSQFFDVFPLRPFGLLSEQKTPAKTLTYWHRPHTSKARLPILFIHGIGIGLYPYVNFLSQINKSSNGRDEDGDIGIIAIEIMSVSFRITGAALEKDQMCFEIQQILRHHGWHECILASHSYGSVISSHLLHYSETSQLFGPVLLIDPVSILLHLPDVAYNFTARKPLRANEHQLYYFASMDMGVAHTLGRRFFWAENILWKHDMDGRQVTVSLASRDLIVDTEAVGRYLAQDGNGEPKKEEWKHREWKGKGLDILWFDDLDHAQVFDSRRNCEILAKVVRQYSLMERRGKSYGAAARDQ</sequence>
<keyword evidence="1" id="KW-1133">Transmembrane helix</keyword>
<keyword evidence="3" id="KW-1185">Reference proteome</keyword>
<dbReference type="PANTHER" id="PTHR37471:SF1">
    <property type="entry name" value="AB HYDROLASE-1 DOMAIN-CONTAINING PROTEIN"/>
    <property type="match status" value="1"/>
</dbReference>
<dbReference type="Proteomes" id="UP000578531">
    <property type="component" value="Unassembled WGS sequence"/>
</dbReference>
<dbReference type="EMBL" id="JACCJC010000002">
    <property type="protein sequence ID" value="KAF6240993.1"/>
    <property type="molecule type" value="Genomic_DNA"/>
</dbReference>
<name>A0A8H6L9P4_9LECA</name>
<accession>A0A8H6L9P4</accession>
<feature type="transmembrane region" description="Helical" evidence="1">
    <location>
        <begin position="180"/>
        <end position="199"/>
    </location>
</feature>
<dbReference type="Gene3D" id="3.40.50.1820">
    <property type="entry name" value="alpha/beta hydrolase"/>
    <property type="match status" value="1"/>
</dbReference>
<keyword evidence="1" id="KW-0472">Membrane</keyword>
<evidence type="ECO:0000313" key="2">
    <source>
        <dbReference type="EMBL" id="KAF6240993.1"/>
    </source>
</evidence>
<dbReference type="OrthoDB" id="6431331at2759"/>
<dbReference type="RefSeq" id="XP_037170241.1">
    <property type="nucleotide sequence ID" value="XM_037302734.1"/>
</dbReference>
<gene>
    <name evidence="2" type="ORF">HO173_000786</name>
</gene>
<feature type="transmembrane region" description="Helical" evidence="1">
    <location>
        <begin position="245"/>
        <end position="263"/>
    </location>
</feature>
<feature type="transmembrane region" description="Helical" evidence="1">
    <location>
        <begin position="41"/>
        <end position="63"/>
    </location>
</feature>
<dbReference type="AlphaFoldDB" id="A0A8H6L9P4"/>